<evidence type="ECO:0000313" key="2">
    <source>
        <dbReference type="Proteomes" id="UP001500399"/>
    </source>
</evidence>
<sequence length="745" mass="86871">MRKDIMLCFLSDVKTKDEKISVAEYQNIGDQKECHTTNESAVRYLLYGSNEPVDKLSRLFLVRTNKVAGNITCLVKEQDLEGKRTSRYIDYKDEQERTWTHYKYFLHRISELIADTEEIEDVRVRDIVEHIDFDEDEPIEENMNALIRVASRVRAYAKSVREDDPAAEIVLHVDCTGGMRNASMILVALMRLLQYERIEIGKVLYSNFNRNDPQKNRVEEVNPLYSFFDLVAGAEEFVRHGEVTVLNKFFEKRERSTHLDTLLNAMQKFAEELKLCHYGDLSEAITVLRDAIHDFPEISPSDVSSAAKQNDDLMRQMLGRIQEDYAPILKEKLDDIALIRWCISHNLLQQAMTLFTERVPESLVKSEFLWIQPAYQTDFSNEQKKDSMKRTEAFYLVNVYPEQRRYVGQQKDTQDTMLNRGKQVWKERFGEFLQNLLTEPHHVEKQDIHKLLEKPLLEFDEIRLSNAAELGKILFSIHTMCRAQAGEISPVRAEMKKYLDYVQTWVADKKVSKNDLKEDIFTKDDHELAGTIIKFMEEKVGQARFYLSVERMRGAVRMNEGRLCSWNPEKARSILTRYFDIKDERNHTSHAGNKTRRFDAAELEKQMSVALDEIETVCAKKPVERNAFINHTNHPSSRWEEGQRRAVGKDRKIIDWPFPLIPADGGEEEVRRLAEENARMILAYRPSAVLVQGEFSYTFALVSILKEAGIPTLSACSERLVHERVDENGETIRESRFAFRRFRTY</sequence>
<name>A0ABN0SUP4_9FIRM</name>
<keyword evidence="2" id="KW-1185">Reference proteome</keyword>
<protein>
    <submittedName>
        <fullName evidence="1">Uncharacterized protein</fullName>
    </submittedName>
</protein>
<accession>A0ABN0SUP4</accession>
<comment type="caution">
    <text evidence="1">The sequence shown here is derived from an EMBL/GenBank/DDBJ whole genome shotgun (WGS) entry which is preliminary data.</text>
</comment>
<proteinExistence type="predicted"/>
<dbReference type="EMBL" id="BAAACR010000001">
    <property type="protein sequence ID" value="GAA0201153.1"/>
    <property type="molecule type" value="Genomic_DNA"/>
</dbReference>
<organism evidence="1 2">
    <name type="scientific">Selenomonas dianae</name>
    <dbReference type="NCBI Taxonomy" id="135079"/>
    <lineage>
        <taxon>Bacteria</taxon>
        <taxon>Bacillati</taxon>
        <taxon>Bacillota</taxon>
        <taxon>Negativicutes</taxon>
        <taxon>Selenomonadales</taxon>
        <taxon>Selenomonadaceae</taxon>
        <taxon>Selenomonas</taxon>
    </lineage>
</organism>
<dbReference type="Proteomes" id="UP001500399">
    <property type="component" value="Unassembled WGS sequence"/>
</dbReference>
<reference evidence="1 2" key="1">
    <citation type="journal article" date="2019" name="Int. J. Syst. Evol. Microbiol.">
        <title>The Global Catalogue of Microorganisms (GCM) 10K type strain sequencing project: providing services to taxonomists for standard genome sequencing and annotation.</title>
        <authorList>
            <consortium name="The Broad Institute Genomics Platform"/>
            <consortium name="The Broad Institute Genome Sequencing Center for Infectious Disease"/>
            <person name="Wu L."/>
            <person name="Ma J."/>
        </authorList>
    </citation>
    <scope>NUCLEOTIDE SEQUENCE [LARGE SCALE GENOMIC DNA]</scope>
    <source>
        <strain evidence="1 2">JCM 8542</strain>
    </source>
</reference>
<gene>
    <name evidence="1" type="ORF">GCM10008919_00630</name>
</gene>
<evidence type="ECO:0000313" key="1">
    <source>
        <dbReference type="EMBL" id="GAA0201153.1"/>
    </source>
</evidence>